<organism evidence="2">
    <name type="scientific">Pseudictyota dubia</name>
    <dbReference type="NCBI Taxonomy" id="2749911"/>
    <lineage>
        <taxon>Eukaryota</taxon>
        <taxon>Sar</taxon>
        <taxon>Stramenopiles</taxon>
        <taxon>Ochrophyta</taxon>
        <taxon>Bacillariophyta</taxon>
        <taxon>Mediophyceae</taxon>
        <taxon>Biddulphiophycidae</taxon>
        <taxon>Eupodiscales</taxon>
        <taxon>Odontellaceae</taxon>
        <taxon>Pseudictyota</taxon>
    </lineage>
</organism>
<accession>A0A7R9ZG93</accession>
<evidence type="ECO:0000256" key="1">
    <source>
        <dbReference type="SAM" id="MobiDB-lite"/>
    </source>
</evidence>
<gene>
    <name evidence="2" type="ORF">TDUB1175_LOCUS21305</name>
</gene>
<sequence>MTEPTAASSSSKPPSLVRRELTLGEAGVTAHGPMSSHEFMERGASEADLEDLMWEDSDLSSTRQEGLKVPPASTPVSNERAKKKEGEQDGGRRRRFFRGQRREQESSGGKPEVGAEEDEGRQTTARTRSDGGAK</sequence>
<feature type="compositionally biased region" description="Basic and acidic residues" evidence="1">
    <location>
        <begin position="79"/>
        <end position="91"/>
    </location>
</feature>
<protein>
    <submittedName>
        <fullName evidence="2">Uncharacterized protein</fullName>
    </submittedName>
</protein>
<feature type="compositionally biased region" description="Low complexity" evidence="1">
    <location>
        <begin position="1"/>
        <end position="15"/>
    </location>
</feature>
<reference evidence="2" key="1">
    <citation type="submission" date="2021-01" db="EMBL/GenBank/DDBJ databases">
        <authorList>
            <person name="Corre E."/>
            <person name="Pelletier E."/>
            <person name="Niang G."/>
            <person name="Scheremetjew M."/>
            <person name="Finn R."/>
            <person name="Kale V."/>
            <person name="Holt S."/>
            <person name="Cochrane G."/>
            <person name="Meng A."/>
            <person name="Brown T."/>
            <person name="Cohen L."/>
        </authorList>
    </citation>
    <scope>NUCLEOTIDE SEQUENCE</scope>
    <source>
        <strain evidence="2">CCMP147</strain>
    </source>
</reference>
<dbReference type="AlphaFoldDB" id="A0A7R9ZG93"/>
<feature type="region of interest" description="Disordered" evidence="1">
    <location>
        <begin position="1"/>
        <end position="134"/>
    </location>
</feature>
<evidence type="ECO:0000313" key="2">
    <source>
        <dbReference type="EMBL" id="CAD8322887.1"/>
    </source>
</evidence>
<name>A0A7R9ZG93_9STRA</name>
<proteinExistence type="predicted"/>
<feature type="compositionally biased region" description="Acidic residues" evidence="1">
    <location>
        <begin position="47"/>
        <end position="58"/>
    </location>
</feature>
<dbReference type="EMBL" id="HBED01042370">
    <property type="protein sequence ID" value="CAD8322887.1"/>
    <property type="molecule type" value="Transcribed_RNA"/>
</dbReference>